<keyword evidence="3" id="KW-0964">Secreted</keyword>
<feature type="chain" id="PRO_5002522317" evidence="5">
    <location>
        <begin position="22"/>
        <end position="249"/>
    </location>
</feature>
<feature type="domain" description="Auxiliary Activity family 9 catalytic" evidence="6">
    <location>
        <begin position="22"/>
        <end position="237"/>
    </location>
</feature>
<evidence type="ECO:0000256" key="3">
    <source>
        <dbReference type="ARBA" id="ARBA00022525"/>
    </source>
</evidence>
<evidence type="ECO:0000259" key="6">
    <source>
        <dbReference type="Pfam" id="PF03443"/>
    </source>
</evidence>
<keyword evidence="7" id="KW-0503">Monooxygenase</keyword>
<reference evidence="8" key="1">
    <citation type="journal article" date="2015" name="Genome Announc.">
        <title>Draft genome sequence of the fungus Penicillium brasilianum MG11.</title>
        <authorList>
            <person name="Horn F."/>
            <person name="Linde J."/>
            <person name="Mattern D.J."/>
            <person name="Walther G."/>
            <person name="Guthke R."/>
            <person name="Brakhage A.A."/>
            <person name="Valiante V."/>
        </authorList>
    </citation>
    <scope>NUCLEOTIDE SEQUENCE [LARGE SCALE GENOMIC DNA]</scope>
    <source>
        <strain evidence="8">MG11</strain>
    </source>
</reference>
<dbReference type="AlphaFoldDB" id="A0A0F7TF60"/>
<dbReference type="CDD" id="cd21175">
    <property type="entry name" value="LPMO_AA9"/>
    <property type="match status" value="1"/>
</dbReference>
<comment type="cofactor">
    <cofactor evidence="1">
        <name>Cu(2+)</name>
        <dbReference type="ChEBI" id="CHEBI:29036"/>
    </cofactor>
</comment>
<protein>
    <submittedName>
        <fullName evidence="7">Putative Cellulose monooxygenase Cel61A</fullName>
    </submittedName>
</protein>
<dbReference type="Pfam" id="PF03443">
    <property type="entry name" value="AA9"/>
    <property type="match status" value="1"/>
</dbReference>
<name>A0A0F7TF60_PENBI</name>
<keyword evidence="7" id="KW-0560">Oxidoreductase</keyword>
<dbReference type="Proteomes" id="UP000042958">
    <property type="component" value="Unassembled WGS sequence"/>
</dbReference>
<evidence type="ECO:0000256" key="5">
    <source>
        <dbReference type="SAM" id="SignalP"/>
    </source>
</evidence>
<sequence length="249" mass="26185">MVLSKIAPLSIFLASASLVAGHGFVSSILANGQNYTGYIVNSYPYMSDPPESVGWATTATDLGFEDGTEYQAPNIICHRNGTNAALSATVTAGSKIEIQWTTWPDSHHGPVITYLASCNGDCSTVDKTTLKFFKIDAVGLIDDTTPPGTWATDQLIAAGNRWTVTIPSSIASGNYVMRHEIIALHSAGQKDGAQNYPQCLNLEVTGGGSAAPEGTLGEALYTDSDPGILVNIYTALSSYTIPGPALYSS</sequence>
<proteinExistence type="predicted"/>
<gene>
    <name evidence="7" type="ORF">PMG11_01697</name>
</gene>
<keyword evidence="5" id="KW-0732">Signal</keyword>
<comment type="subcellular location">
    <subcellularLocation>
        <location evidence="2">Secreted</location>
    </subcellularLocation>
</comment>
<dbReference type="STRING" id="104259.A0A0F7TF60"/>
<dbReference type="InterPro" id="IPR005103">
    <property type="entry name" value="AA9_LPMO"/>
</dbReference>
<evidence type="ECO:0000313" key="7">
    <source>
        <dbReference type="EMBL" id="CEJ55439.1"/>
    </source>
</evidence>
<dbReference type="EMBL" id="CDHK01000002">
    <property type="protein sequence ID" value="CEJ55439.1"/>
    <property type="molecule type" value="Genomic_DNA"/>
</dbReference>
<evidence type="ECO:0000256" key="1">
    <source>
        <dbReference type="ARBA" id="ARBA00001973"/>
    </source>
</evidence>
<evidence type="ECO:0000256" key="4">
    <source>
        <dbReference type="ARBA" id="ARBA00023157"/>
    </source>
</evidence>
<keyword evidence="4" id="KW-1015">Disulfide bond</keyword>
<dbReference type="GO" id="GO:0005576">
    <property type="term" value="C:extracellular region"/>
    <property type="evidence" value="ECO:0007669"/>
    <property type="project" value="UniProtKB-SubCell"/>
</dbReference>
<accession>A0A0F7TF60</accession>
<dbReference type="PANTHER" id="PTHR33353">
    <property type="entry name" value="PUTATIVE (AFU_ORTHOLOGUE AFUA_1G12560)-RELATED"/>
    <property type="match status" value="1"/>
</dbReference>
<feature type="signal peptide" evidence="5">
    <location>
        <begin position="1"/>
        <end position="21"/>
    </location>
</feature>
<dbReference type="InterPro" id="IPR049892">
    <property type="entry name" value="AA9"/>
</dbReference>
<evidence type="ECO:0000313" key="8">
    <source>
        <dbReference type="Proteomes" id="UP000042958"/>
    </source>
</evidence>
<dbReference type="PANTHER" id="PTHR33353:SF34">
    <property type="entry name" value="ENDO-BETA-1,4-GLUCANASE D"/>
    <property type="match status" value="1"/>
</dbReference>
<dbReference type="OrthoDB" id="4849160at2759"/>
<dbReference type="GO" id="GO:0004497">
    <property type="term" value="F:monooxygenase activity"/>
    <property type="evidence" value="ECO:0007669"/>
    <property type="project" value="UniProtKB-KW"/>
</dbReference>
<dbReference type="Gene3D" id="2.70.50.70">
    <property type="match status" value="1"/>
</dbReference>
<organism evidence="7 8">
    <name type="scientific">Penicillium brasilianum</name>
    <dbReference type="NCBI Taxonomy" id="104259"/>
    <lineage>
        <taxon>Eukaryota</taxon>
        <taxon>Fungi</taxon>
        <taxon>Dikarya</taxon>
        <taxon>Ascomycota</taxon>
        <taxon>Pezizomycotina</taxon>
        <taxon>Eurotiomycetes</taxon>
        <taxon>Eurotiomycetidae</taxon>
        <taxon>Eurotiales</taxon>
        <taxon>Aspergillaceae</taxon>
        <taxon>Penicillium</taxon>
    </lineage>
</organism>
<evidence type="ECO:0000256" key="2">
    <source>
        <dbReference type="ARBA" id="ARBA00004613"/>
    </source>
</evidence>
<keyword evidence="8" id="KW-1185">Reference proteome</keyword>